<dbReference type="InterPro" id="IPR006860">
    <property type="entry name" value="FecR"/>
</dbReference>
<evidence type="ECO:0000259" key="5">
    <source>
        <dbReference type="Pfam" id="PF16344"/>
    </source>
</evidence>
<dbReference type="RefSeq" id="WP_206926998.1">
    <property type="nucleotide sequence ID" value="NZ_JAEKJW010000001.1"/>
</dbReference>
<dbReference type="EMBL" id="JAEKJW010000001">
    <property type="protein sequence ID" value="MBN8196223.1"/>
    <property type="molecule type" value="Genomic_DNA"/>
</dbReference>
<organism evidence="6 7">
    <name type="scientific">Thalassospira povalilytica</name>
    <dbReference type="NCBI Taxonomy" id="732237"/>
    <lineage>
        <taxon>Bacteria</taxon>
        <taxon>Pseudomonadati</taxon>
        <taxon>Pseudomonadota</taxon>
        <taxon>Alphaproteobacteria</taxon>
        <taxon>Rhodospirillales</taxon>
        <taxon>Thalassospiraceae</taxon>
        <taxon>Thalassospira</taxon>
    </lineage>
</organism>
<feature type="domain" description="FecR N-terminal" evidence="4">
    <location>
        <begin position="25"/>
        <end position="67"/>
    </location>
</feature>
<keyword evidence="2" id="KW-0812">Transmembrane</keyword>
<dbReference type="PANTHER" id="PTHR30273">
    <property type="entry name" value="PERIPLASMIC SIGNAL SENSOR AND SIGMA FACTOR ACTIVATOR FECR-RELATED"/>
    <property type="match status" value="1"/>
</dbReference>
<feature type="domain" description="Protein FecR C-terminal" evidence="5">
    <location>
        <begin position="283"/>
        <end position="341"/>
    </location>
</feature>
<feature type="domain" description="FecR protein" evidence="3">
    <location>
        <begin position="148"/>
        <end position="240"/>
    </location>
</feature>
<dbReference type="InterPro" id="IPR032623">
    <property type="entry name" value="FecR_N"/>
</dbReference>
<evidence type="ECO:0000259" key="4">
    <source>
        <dbReference type="Pfam" id="PF16220"/>
    </source>
</evidence>
<evidence type="ECO:0000256" key="1">
    <source>
        <dbReference type="SAM" id="MobiDB-lite"/>
    </source>
</evidence>
<dbReference type="Pfam" id="PF04773">
    <property type="entry name" value="FecR"/>
    <property type="match status" value="1"/>
</dbReference>
<name>A0A8I1SIN5_9PROT</name>
<evidence type="ECO:0000313" key="6">
    <source>
        <dbReference type="EMBL" id="MBN8196223.1"/>
    </source>
</evidence>
<proteinExistence type="predicted"/>
<sequence>MNSGASAHQQPALQGYDNDMVALSDQAIDWLVRLQSDDATDHDRQAFAKWSAQSDAHMRAVRDAEALFGAVDQTQTAQDWTGQVAPLSPNAAKPNSLARTNRRPAARSVARFGTRRFALTAASLCAFVLMIVTGAGMQSDIWARWNAQYSTDIGGAKTVNLPDGTVAHMNTASAFSIDFSDGVRRVDLTAGEVIFDVAKDAQHPFIVSAQGGEAMAVGTVYGVRIKDDHVNVTVREGIVEVSTGVGSSIRLLAGDRAVYQNGRGPQADGTVDLAAYGSWQRGKLIFNNRPLGDVIDEVQRYKAERIVIARDAVHNLKVTGVFDIADLDALLDTLEQAMNARVVRLPLLTVIY</sequence>
<evidence type="ECO:0000259" key="3">
    <source>
        <dbReference type="Pfam" id="PF04773"/>
    </source>
</evidence>
<evidence type="ECO:0000313" key="7">
    <source>
        <dbReference type="Proteomes" id="UP000664405"/>
    </source>
</evidence>
<feature type="region of interest" description="Disordered" evidence="1">
    <location>
        <begin position="79"/>
        <end position="102"/>
    </location>
</feature>
<dbReference type="Pfam" id="PF16220">
    <property type="entry name" value="DUF4880"/>
    <property type="match status" value="1"/>
</dbReference>
<protein>
    <submittedName>
        <fullName evidence="6">FecR family protein</fullName>
    </submittedName>
</protein>
<dbReference type="InterPro" id="IPR032508">
    <property type="entry name" value="FecR_C"/>
</dbReference>
<feature type="transmembrane region" description="Helical" evidence="2">
    <location>
        <begin position="117"/>
        <end position="137"/>
    </location>
</feature>
<evidence type="ECO:0000256" key="2">
    <source>
        <dbReference type="SAM" id="Phobius"/>
    </source>
</evidence>
<dbReference type="InterPro" id="IPR012373">
    <property type="entry name" value="Ferrdict_sens_TM"/>
</dbReference>
<dbReference type="Gene3D" id="3.55.50.30">
    <property type="match status" value="1"/>
</dbReference>
<dbReference type="PIRSF" id="PIRSF018266">
    <property type="entry name" value="FecR"/>
    <property type="match status" value="1"/>
</dbReference>
<keyword evidence="2" id="KW-0472">Membrane</keyword>
<keyword evidence="2" id="KW-1133">Transmembrane helix</keyword>
<reference evidence="6" key="1">
    <citation type="submission" date="2020-12" db="EMBL/GenBank/DDBJ databases">
        <title>Oil enriched cultivation method for isolating marine PHA-producing bacteria.</title>
        <authorList>
            <person name="Zheng W."/>
            <person name="Yu S."/>
            <person name="Huang Y."/>
        </authorList>
    </citation>
    <scope>NUCLEOTIDE SEQUENCE</scope>
    <source>
        <strain evidence="6">SY-2-3</strain>
    </source>
</reference>
<dbReference type="Pfam" id="PF16344">
    <property type="entry name" value="FecR_C"/>
    <property type="match status" value="1"/>
</dbReference>
<dbReference type="AlphaFoldDB" id="A0A8I1SIN5"/>
<dbReference type="PANTHER" id="PTHR30273:SF2">
    <property type="entry name" value="PROTEIN FECR"/>
    <property type="match status" value="1"/>
</dbReference>
<accession>A0A8I1SIN5</accession>
<dbReference type="Gene3D" id="2.60.120.1440">
    <property type="match status" value="1"/>
</dbReference>
<gene>
    <name evidence="6" type="ORF">JF547_07040</name>
</gene>
<dbReference type="GO" id="GO:0016989">
    <property type="term" value="F:sigma factor antagonist activity"/>
    <property type="evidence" value="ECO:0007669"/>
    <property type="project" value="TreeGrafter"/>
</dbReference>
<comment type="caution">
    <text evidence="6">The sequence shown here is derived from an EMBL/GenBank/DDBJ whole genome shotgun (WGS) entry which is preliminary data.</text>
</comment>
<dbReference type="Proteomes" id="UP000664405">
    <property type="component" value="Unassembled WGS sequence"/>
</dbReference>